<dbReference type="Proteomes" id="UP000029585">
    <property type="component" value="Unassembled WGS sequence"/>
</dbReference>
<dbReference type="PANTHER" id="PTHR43546">
    <property type="entry name" value="UPF0173 METAL-DEPENDENT HYDROLASE MJ1163-RELATED"/>
    <property type="match status" value="1"/>
</dbReference>
<dbReference type="HOGENOM" id="CLU_070010_4_0_9"/>
<dbReference type="InterPro" id="IPR036866">
    <property type="entry name" value="RibonucZ/Hydroxyglut_hydro"/>
</dbReference>
<dbReference type="PANTHER" id="PTHR43546:SF3">
    <property type="entry name" value="UPF0173 METAL-DEPENDENT HYDROLASE MJ1163"/>
    <property type="match status" value="1"/>
</dbReference>
<name>A0A096CQH3_FLAPL</name>
<evidence type="ECO:0000313" key="2">
    <source>
        <dbReference type="EMBL" id="KGF57052.1"/>
    </source>
</evidence>
<dbReference type="RefSeq" id="WP_044938665.1">
    <property type="nucleotide sequence ID" value="NZ_KN174161.1"/>
</dbReference>
<dbReference type="EMBL" id="ADLO01000018">
    <property type="protein sequence ID" value="KGF57052.1"/>
    <property type="molecule type" value="Genomic_DNA"/>
</dbReference>
<comment type="caution">
    <text evidence="2">The sequence shown here is derived from an EMBL/GenBank/DDBJ whole genome shotgun (WGS) entry which is preliminary data.</text>
</comment>
<proteinExistence type="predicted"/>
<dbReference type="eggNOG" id="COG2220">
    <property type="taxonomic scope" value="Bacteria"/>
</dbReference>
<accession>A0A096CQH3</accession>
<dbReference type="SUPFAM" id="SSF56281">
    <property type="entry name" value="Metallo-hydrolase/oxidoreductase"/>
    <property type="match status" value="1"/>
</dbReference>
<dbReference type="PATRIC" id="fig|742738.3.peg.496"/>
<organism evidence="2 3">
    <name type="scientific">Flavonifractor plautii 1_3_50AFAA</name>
    <dbReference type="NCBI Taxonomy" id="742738"/>
    <lineage>
        <taxon>Bacteria</taxon>
        <taxon>Bacillati</taxon>
        <taxon>Bacillota</taxon>
        <taxon>Clostridia</taxon>
        <taxon>Eubacteriales</taxon>
        <taxon>Oscillospiraceae</taxon>
        <taxon>Flavonifractor</taxon>
    </lineage>
</organism>
<keyword evidence="3" id="KW-1185">Reference proteome</keyword>
<gene>
    <name evidence="2" type="ORF">HMPREF9460_00476</name>
</gene>
<protein>
    <recommendedName>
        <fullName evidence="1">Metallo-beta-lactamase domain-containing protein</fullName>
    </recommendedName>
</protein>
<evidence type="ECO:0000313" key="3">
    <source>
        <dbReference type="Proteomes" id="UP000029585"/>
    </source>
</evidence>
<feature type="domain" description="Metallo-beta-lactamase" evidence="1">
    <location>
        <begin position="21"/>
        <end position="215"/>
    </location>
</feature>
<dbReference type="Gene3D" id="3.60.15.10">
    <property type="entry name" value="Ribonuclease Z/Hydroxyacylglutathione hydrolase-like"/>
    <property type="match status" value="1"/>
</dbReference>
<evidence type="ECO:0000259" key="1">
    <source>
        <dbReference type="Pfam" id="PF12706"/>
    </source>
</evidence>
<dbReference type="AlphaFoldDB" id="A0A096CQH3"/>
<dbReference type="InterPro" id="IPR050114">
    <property type="entry name" value="UPF0173_UPF0282_UlaG_hydrolase"/>
</dbReference>
<dbReference type="InterPro" id="IPR001279">
    <property type="entry name" value="Metallo-B-lactamas"/>
</dbReference>
<dbReference type="Pfam" id="PF12706">
    <property type="entry name" value="Lactamase_B_2"/>
    <property type="match status" value="1"/>
</dbReference>
<sequence length="248" mass="27123">MSLQVDYLGWAAFILTGPTGTRLVTDPYLSGNPQTKVPPSPVKPEDVHVDLVVVSHCAGDHFGQTLEILANSDTTKLLGDHSTLCLAERAGYGGTWDPRMELTTSGATYVQGDFTIHAVDARHIAFKHLPDGSYMTGEPLCYIIRVKDGPTCFFGGDTSLTYDMKLWGELFRPDVAFLGIGGVDLQGRSLDEMDPPAAAICAEMLGVKTVIPMHYRTQEYLEQFQQYLAVRCPECRCLAMKAGESVTL</sequence>
<reference evidence="2 3" key="1">
    <citation type="submission" date="2011-08" db="EMBL/GenBank/DDBJ databases">
        <title>The Genome Sequence of Clostridium orbiscindens 1_3_50AFAA.</title>
        <authorList>
            <consortium name="The Broad Institute Genome Sequencing Platform"/>
            <person name="Earl A."/>
            <person name="Ward D."/>
            <person name="Feldgarden M."/>
            <person name="Gevers D."/>
            <person name="Daigneault M."/>
            <person name="Strauss J."/>
            <person name="Allen-Vercoe E."/>
            <person name="Young S.K."/>
            <person name="Zeng Q."/>
            <person name="Gargeya S."/>
            <person name="Fitzgerald M."/>
            <person name="Haas B."/>
            <person name="Abouelleil A."/>
            <person name="Alvarado L."/>
            <person name="Arachchi H.M."/>
            <person name="Berlin A."/>
            <person name="Brown A."/>
            <person name="Chapman S.B."/>
            <person name="Chen Z."/>
            <person name="Dunbar C."/>
            <person name="Freedman E."/>
            <person name="Gearin G."/>
            <person name="Gellesch M."/>
            <person name="Goldberg J."/>
            <person name="Griggs A."/>
            <person name="Gujja S."/>
            <person name="Heiman D."/>
            <person name="Howarth C."/>
            <person name="Larson L."/>
            <person name="Lui A."/>
            <person name="MacDonald P.J.P."/>
            <person name="Montmayeur A."/>
            <person name="Murphy C."/>
            <person name="Neiman D."/>
            <person name="Pearson M."/>
            <person name="Priest M."/>
            <person name="Roberts A."/>
            <person name="Saif S."/>
            <person name="Shea T."/>
            <person name="Shenoy N."/>
            <person name="Sisk P."/>
            <person name="Stolte C."/>
            <person name="Sykes S."/>
            <person name="Wortman J."/>
            <person name="Nusbaum C."/>
            <person name="Birren B."/>
        </authorList>
    </citation>
    <scope>NUCLEOTIDE SEQUENCE [LARGE SCALE GENOMIC DNA]</scope>
    <source>
        <strain evidence="2 3">1_3_50AFAA</strain>
    </source>
</reference>